<keyword evidence="8" id="KW-1185">Reference proteome</keyword>
<keyword evidence="5 6" id="KW-0472">Membrane</keyword>
<dbReference type="AlphaFoldDB" id="A0A7G9QRT4"/>
<dbReference type="InterPro" id="IPR001123">
    <property type="entry name" value="LeuE-type"/>
</dbReference>
<dbReference type="GO" id="GO:0005886">
    <property type="term" value="C:plasma membrane"/>
    <property type="evidence" value="ECO:0007669"/>
    <property type="project" value="UniProtKB-SubCell"/>
</dbReference>
<feature type="transmembrane region" description="Helical" evidence="6">
    <location>
        <begin position="146"/>
        <end position="167"/>
    </location>
</feature>
<dbReference type="RefSeq" id="WP_187569821.1">
    <property type="nucleotide sequence ID" value="NZ_CP060711.1"/>
</dbReference>
<keyword evidence="2" id="KW-1003">Cell membrane</keyword>
<accession>A0A7G9QRT4</accession>
<dbReference type="PANTHER" id="PTHR30086">
    <property type="entry name" value="ARGININE EXPORTER PROTEIN ARGO"/>
    <property type="match status" value="1"/>
</dbReference>
<dbReference type="EMBL" id="CP060711">
    <property type="protein sequence ID" value="QNN46059.1"/>
    <property type="molecule type" value="Genomic_DNA"/>
</dbReference>
<name>A0A7G9QRT4_9GAMM</name>
<dbReference type="PANTHER" id="PTHR30086:SF20">
    <property type="entry name" value="ARGININE EXPORTER PROTEIN ARGO-RELATED"/>
    <property type="match status" value="1"/>
</dbReference>
<dbReference type="Pfam" id="PF01810">
    <property type="entry name" value="LysE"/>
    <property type="match status" value="1"/>
</dbReference>
<comment type="subcellular location">
    <subcellularLocation>
        <location evidence="1">Cell membrane</location>
        <topology evidence="1">Multi-pass membrane protein</topology>
    </subcellularLocation>
</comment>
<feature type="transmembrane region" description="Helical" evidence="6">
    <location>
        <begin position="73"/>
        <end position="91"/>
    </location>
</feature>
<feature type="transmembrane region" description="Helical" evidence="6">
    <location>
        <begin position="43"/>
        <end position="66"/>
    </location>
</feature>
<dbReference type="KEGG" id="tbv:H9L17_12820"/>
<sequence length="197" mass="20848">MDVRLLAASAAFALVSSITPGPNNLMLASSGLAFGFRRTLPLLLGVQAGFQCLLLAVAAGLGVVFQRHAEVQWALKLVGAAYLLYLAHGLWRSSSTGSAAMDRPIGFFKAAAFQVLNPKAWMMCLSAVGAYTLAGAAYWPSVWRLVALFFVLGLPSITLWAVFGSAFRAAFQNPETARRVGRALAVVTGASCLLVLL</sequence>
<keyword evidence="3 6" id="KW-0812">Transmembrane</keyword>
<dbReference type="Proteomes" id="UP000515977">
    <property type="component" value="Chromosome"/>
</dbReference>
<dbReference type="GO" id="GO:0033228">
    <property type="term" value="P:cysteine export across plasma membrane"/>
    <property type="evidence" value="ECO:0007669"/>
    <property type="project" value="TreeGrafter"/>
</dbReference>
<proteinExistence type="predicted"/>
<keyword evidence="4 6" id="KW-1133">Transmembrane helix</keyword>
<dbReference type="GO" id="GO:0015171">
    <property type="term" value="F:amino acid transmembrane transporter activity"/>
    <property type="evidence" value="ECO:0007669"/>
    <property type="project" value="TreeGrafter"/>
</dbReference>
<evidence type="ECO:0000313" key="7">
    <source>
        <dbReference type="EMBL" id="QNN46059.1"/>
    </source>
</evidence>
<protein>
    <submittedName>
        <fullName evidence="7">LysE family translocator</fullName>
    </submittedName>
</protein>
<evidence type="ECO:0000256" key="3">
    <source>
        <dbReference type="ARBA" id="ARBA00022692"/>
    </source>
</evidence>
<evidence type="ECO:0000256" key="2">
    <source>
        <dbReference type="ARBA" id="ARBA00022475"/>
    </source>
</evidence>
<evidence type="ECO:0000313" key="8">
    <source>
        <dbReference type="Proteomes" id="UP000515977"/>
    </source>
</evidence>
<gene>
    <name evidence="7" type="ORF">H9L17_12820</name>
</gene>
<reference evidence="7 8" key="1">
    <citation type="submission" date="2020-08" db="EMBL/GenBank/DDBJ databases">
        <title>Genome sequence of Thermomonas brevis KACC 16975T.</title>
        <authorList>
            <person name="Hyun D.-W."/>
            <person name="Bae J.-W."/>
        </authorList>
    </citation>
    <scope>NUCLEOTIDE SEQUENCE [LARGE SCALE GENOMIC DNA]</scope>
    <source>
        <strain evidence="7 8">KACC 16975</strain>
    </source>
</reference>
<evidence type="ECO:0000256" key="1">
    <source>
        <dbReference type="ARBA" id="ARBA00004651"/>
    </source>
</evidence>
<organism evidence="7 8">
    <name type="scientific">Thermomonas brevis</name>
    <dbReference type="NCBI Taxonomy" id="215691"/>
    <lineage>
        <taxon>Bacteria</taxon>
        <taxon>Pseudomonadati</taxon>
        <taxon>Pseudomonadota</taxon>
        <taxon>Gammaproteobacteria</taxon>
        <taxon>Lysobacterales</taxon>
        <taxon>Lysobacteraceae</taxon>
        <taxon>Thermomonas</taxon>
    </lineage>
</organism>
<evidence type="ECO:0000256" key="4">
    <source>
        <dbReference type="ARBA" id="ARBA00022989"/>
    </source>
</evidence>
<feature type="transmembrane region" description="Helical" evidence="6">
    <location>
        <begin position="120"/>
        <end position="139"/>
    </location>
</feature>
<evidence type="ECO:0000256" key="5">
    <source>
        <dbReference type="ARBA" id="ARBA00023136"/>
    </source>
</evidence>
<evidence type="ECO:0000256" key="6">
    <source>
        <dbReference type="SAM" id="Phobius"/>
    </source>
</evidence>